<evidence type="ECO:0000256" key="5">
    <source>
        <dbReference type="ARBA" id="ARBA00023136"/>
    </source>
</evidence>
<dbReference type="PANTHER" id="PTHR24416">
    <property type="entry name" value="TYROSINE-PROTEIN KINASE RECEPTOR"/>
    <property type="match status" value="1"/>
</dbReference>
<dbReference type="GO" id="GO:0005886">
    <property type="term" value="C:plasma membrane"/>
    <property type="evidence" value="ECO:0007669"/>
    <property type="project" value="UniProtKB-SubCell"/>
</dbReference>
<evidence type="ECO:0000256" key="8">
    <source>
        <dbReference type="SAM" id="MobiDB-lite"/>
    </source>
</evidence>
<dbReference type="InterPro" id="IPR001245">
    <property type="entry name" value="Ser-Thr/Tyr_kinase_cat_dom"/>
</dbReference>
<reference evidence="11" key="1">
    <citation type="journal article" date="2013" name="Genetics">
        <title>The draft genome and transcriptome of Panagrellus redivivus are shaped by the harsh demands of a free-living lifestyle.</title>
        <authorList>
            <person name="Srinivasan J."/>
            <person name="Dillman A.R."/>
            <person name="Macchietto M.G."/>
            <person name="Heikkinen L."/>
            <person name="Lakso M."/>
            <person name="Fracchia K.M."/>
            <person name="Antoshechkin I."/>
            <person name="Mortazavi A."/>
            <person name="Wong G."/>
            <person name="Sternberg P.W."/>
        </authorList>
    </citation>
    <scope>NUCLEOTIDE SEQUENCE [LARGE SCALE GENOMIC DNA]</scope>
    <source>
        <strain evidence="11">MT8872</strain>
    </source>
</reference>
<dbReference type="SUPFAM" id="SSF56112">
    <property type="entry name" value="Protein kinase-like (PK-like)"/>
    <property type="match status" value="1"/>
</dbReference>
<evidence type="ECO:0000256" key="2">
    <source>
        <dbReference type="ARBA" id="ARBA00022692"/>
    </source>
</evidence>
<dbReference type="PROSITE" id="PS00109">
    <property type="entry name" value="PROTEIN_KINASE_TYR"/>
    <property type="match status" value="1"/>
</dbReference>
<evidence type="ECO:0000256" key="3">
    <source>
        <dbReference type="ARBA" id="ARBA00022729"/>
    </source>
</evidence>
<dbReference type="Pfam" id="PF07714">
    <property type="entry name" value="PK_Tyr_Ser-Thr"/>
    <property type="match status" value="1"/>
</dbReference>
<keyword evidence="3" id="KW-0732">Signal</keyword>
<keyword evidence="7" id="KW-0325">Glycoprotein</keyword>
<dbReference type="WBParaSite" id="Pan_g5895.t1">
    <property type="protein sequence ID" value="Pan_g5895.t1"/>
    <property type="gene ID" value="Pan_g5895"/>
</dbReference>
<feature type="compositionally biased region" description="Polar residues" evidence="8">
    <location>
        <begin position="720"/>
        <end position="741"/>
    </location>
</feature>
<dbReference type="GO" id="GO:0043235">
    <property type="term" value="C:receptor complex"/>
    <property type="evidence" value="ECO:0007669"/>
    <property type="project" value="TreeGrafter"/>
</dbReference>
<dbReference type="GO" id="GO:0007169">
    <property type="term" value="P:cell surface receptor protein tyrosine kinase signaling pathway"/>
    <property type="evidence" value="ECO:0007669"/>
    <property type="project" value="TreeGrafter"/>
</dbReference>
<dbReference type="CDD" id="cd00192">
    <property type="entry name" value="PTKc"/>
    <property type="match status" value="1"/>
</dbReference>
<dbReference type="GO" id="GO:0051897">
    <property type="term" value="P:positive regulation of phosphatidylinositol 3-kinase/protein kinase B signal transduction"/>
    <property type="evidence" value="ECO:0007669"/>
    <property type="project" value="TreeGrafter"/>
</dbReference>
<evidence type="ECO:0000256" key="9">
    <source>
        <dbReference type="SAM" id="Phobius"/>
    </source>
</evidence>
<evidence type="ECO:0000256" key="1">
    <source>
        <dbReference type="ARBA" id="ARBA00004162"/>
    </source>
</evidence>
<evidence type="ECO:0000313" key="12">
    <source>
        <dbReference type="WBParaSite" id="Pan_g5895.t1"/>
    </source>
</evidence>
<dbReference type="InterPro" id="IPR011009">
    <property type="entry name" value="Kinase-like_dom_sf"/>
</dbReference>
<comment type="subcellular location">
    <subcellularLocation>
        <location evidence="1">Cell membrane</location>
        <topology evidence="1">Single-pass membrane protein</topology>
    </subcellularLocation>
</comment>
<dbReference type="GO" id="GO:0004714">
    <property type="term" value="F:transmembrane receptor protein tyrosine kinase activity"/>
    <property type="evidence" value="ECO:0007669"/>
    <property type="project" value="TreeGrafter"/>
</dbReference>
<keyword evidence="6" id="KW-0675">Receptor</keyword>
<feature type="region of interest" description="Disordered" evidence="8">
    <location>
        <begin position="716"/>
        <end position="742"/>
    </location>
</feature>
<dbReference type="PROSITE" id="PS50011">
    <property type="entry name" value="PROTEIN_KINASE_DOM"/>
    <property type="match status" value="1"/>
</dbReference>
<dbReference type="InterPro" id="IPR008266">
    <property type="entry name" value="Tyr_kinase_AS"/>
</dbReference>
<accession>A0A7E4W174</accession>
<keyword evidence="4 9" id="KW-1133">Transmembrane helix</keyword>
<reference evidence="12" key="2">
    <citation type="submission" date="2020-10" db="UniProtKB">
        <authorList>
            <consortium name="WormBaseParasite"/>
        </authorList>
    </citation>
    <scope>IDENTIFICATION</scope>
</reference>
<dbReference type="PANTHER" id="PTHR24416:SF349">
    <property type="entry name" value="TYROSINE-PROTEIN KINASE RYK"/>
    <property type="match status" value="1"/>
</dbReference>
<dbReference type="InterPro" id="IPR000719">
    <property type="entry name" value="Prot_kinase_dom"/>
</dbReference>
<dbReference type="GO" id="GO:0010976">
    <property type="term" value="P:positive regulation of neuron projection development"/>
    <property type="evidence" value="ECO:0007669"/>
    <property type="project" value="TreeGrafter"/>
</dbReference>
<evidence type="ECO:0000259" key="10">
    <source>
        <dbReference type="PROSITE" id="PS50011"/>
    </source>
</evidence>
<keyword evidence="5 9" id="KW-0472">Membrane</keyword>
<evidence type="ECO:0000256" key="4">
    <source>
        <dbReference type="ARBA" id="ARBA00022989"/>
    </source>
</evidence>
<protein>
    <submittedName>
        <fullName evidence="12">Protein kinase domain-containing protein</fullName>
    </submittedName>
</protein>
<feature type="transmembrane region" description="Helical" evidence="9">
    <location>
        <begin position="316"/>
        <end position="335"/>
    </location>
</feature>
<evidence type="ECO:0000256" key="6">
    <source>
        <dbReference type="ARBA" id="ARBA00023170"/>
    </source>
</evidence>
<keyword evidence="2 9" id="KW-0812">Transmembrane</keyword>
<name>A0A7E4W174_PANRE</name>
<evidence type="ECO:0000313" key="11">
    <source>
        <dbReference type="Proteomes" id="UP000492821"/>
    </source>
</evidence>
<dbReference type="PRINTS" id="PR00109">
    <property type="entry name" value="TYRKINASE"/>
</dbReference>
<dbReference type="GO" id="GO:0005524">
    <property type="term" value="F:ATP binding"/>
    <property type="evidence" value="ECO:0007669"/>
    <property type="project" value="InterPro"/>
</dbReference>
<sequence>MPLRSVALSFPAASASKLAPTATTPSPEGFSMTDDAVAVTIEATSDSLDMDNFLFAPDSFSWQWLPSAHDTEAPNFTNPRFVGADVEHQNGRTRASLSFHFPVSVVTARSTFRVRIHDIEHAVCSQVVDFEGEPRTDVHFACENAADGDCFTAVPPYSPLCVSAENVSVSLSRTAGAYDAVIETRGVAVNVGKTGKFDPKLQYAALFGPCSPTIESYGFRLAVRPRKDKCQLRIDAIWKQSICRTPFENCAQTNVIRIPNVSPPVEYGLLLCVFRDAVPFPDNQTMLQQLALAKRIKLPATKFSTSFLNDGQMKTYLAYGAILLILFALLLITLIQKKRQRKPLAADMLQFLKADEWELNDSDILIHYAHKIGHGSTAEVYKGKLSKDFKTPANGPVVLDETQQVAVKILKKNATEAQKAEFLSEMEINKLLGRNTRIVDLIGVMQLRRPPLIVFEILPNGDLRRWLHKCRQYALELDGQGYHLADMDDINAIPQVNEEFVFTLKRIIRLAIQIVLGMEYLASRQLIHADIATRNVFITAKNSLKLGDFGMCRKESDTSKLRSCVLTDNRARWAAPEILTCDAQYLASDVWSFGIVLYELITLGAIPYHNVSDATTSLAPLLIDSGYRLRRPKLCPQKVYDIMTNCWIANPLDRPSISSITNSLTDLYDGIETKDNHANFYVTPDPDPDLYLLPSARRPDTSPNPASLGCHVPMGPIASNAPSPTDSPAHTIRDSNPTASTVPPAILELEGKRGHDKKIQLLQEAERLLGFS</sequence>
<dbReference type="Proteomes" id="UP000492821">
    <property type="component" value="Unassembled WGS sequence"/>
</dbReference>
<dbReference type="Gene3D" id="1.10.510.10">
    <property type="entry name" value="Transferase(Phosphotransferase) domain 1"/>
    <property type="match status" value="1"/>
</dbReference>
<organism evidence="11 12">
    <name type="scientific">Panagrellus redivivus</name>
    <name type="common">Microworm</name>
    <dbReference type="NCBI Taxonomy" id="6233"/>
    <lineage>
        <taxon>Eukaryota</taxon>
        <taxon>Metazoa</taxon>
        <taxon>Ecdysozoa</taxon>
        <taxon>Nematoda</taxon>
        <taxon>Chromadorea</taxon>
        <taxon>Rhabditida</taxon>
        <taxon>Tylenchina</taxon>
        <taxon>Panagrolaimomorpha</taxon>
        <taxon>Panagrolaimoidea</taxon>
        <taxon>Panagrolaimidae</taxon>
        <taxon>Panagrellus</taxon>
    </lineage>
</organism>
<dbReference type="InterPro" id="IPR050122">
    <property type="entry name" value="RTK"/>
</dbReference>
<feature type="domain" description="Protein kinase" evidence="10">
    <location>
        <begin position="366"/>
        <end position="680"/>
    </location>
</feature>
<dbReference type="AlphaFoldDB" id="A0A7E4W174"/>
<dbReference type="Gene3D" id="3.30.200.20">
    <property type="entry name" value="Phosphorylase Kinase, domain 1"/>
    <property type="match status" value="1"/>
</dbReference>
<keyword evidence="11" id="KW-1185">Reference proteome</keyword>
<evidence type="ECO:0000256" key="7">
    <source>
        <dbReference type="ARBA" id="ARBA00023180"/>
    </source>
</evidence>
<proteinExistence type="predicted"/>